<feature type="compositionally biased region" description="Low complexity" evidence="8">
    <location>
        <begin position="171"/>
        <end position="195"/>
    </location>
</feature>
<dbReference type="SMART" id="SM00174">
    <property type="entry name" value="RHO"/>
    <property type="match status" value="1"/>
</dbReference>
<reference evidence="10" key="1">
    <citation type="submission" date="2022-11" db="UniProtKB">
        <authorList>
            <consortium name="WormBaseParasite"/>
        </authorList>
    </citation>
    <scope>IDENTIFICATION</scope>
</reference>
<evidence type="ECO:0000313" key="10">
    <source>
        <dbReference type="WBParaSite" id="jg18768"/>
    </source>
</evidence>
<protein>
    <submittedName>
        <fullName evidence="10">Ras-related protein Rab-2A</fullName>
    </submittedName>
</protein>
<evidence type="ECO:0000256" key="7">
    <source>
        <dbReference type="ARBA" id="ARBA00037868"/>
    </source>
</evidence>
<keyword evidence="3" id="KW-0342">GTP-binding</keyword>
<evidence type="ECO:0000256" key="2">
    <source>
        <dbReference type="ARBA" id="ARBA00022741"/>
    </source>
</evidence>
<proteinExistence type="inferred from homology"/>
<dbReference type="Proteomes" id="UP000887574">
    <property type="component" value="Unplaced"/>
</dbReference>
<feature type="region of interest" description="Disordered" evidence="8">
    <location>
        <begin position="165"/>
        <end position="195"/>
    </location>
</feature>
<dbReference type="AlphaFoldDB" id="A0A915DEL3"/>
<keyword evidence="5" id="KW-0449">Lipoprotein</keyword>
<dbReference type="SMART" id="SM00176">
    <property type="entry name" value="RAN"/>
    <property type="match status" value="1"/>
</dbReference>
<dbReference type="PRINTS" id="PR00449">
    <property type="entry name" value="RASTRNSFRMNG"/>
</dbReference>
<sequence>MSYAYLFKYIIIGDTGVGKSCLLLQFTDKRFQPVHDLTIGVEFGARMITIDGKQIKLQIWDTAGQESFRSITRSYYRGAAGALLVYDITRRDTFNHLTSWLEDARQHSNSNMVIMLIGNKCDLEARLFMETSAKTAANVEEAFIDTAKEIYRKIQEGVFDINNEANGIKLGPQHSPSSPSSPGGSAPLGGSSNCC</sequence>
<dbReference type="PROSITE" id="PS51421">
    <property type="entry name" value="RAS"/>
    <property type="match status" value="1"/>
</dbReference>
<keyword evidence="9" id="KW-1185">Reference proteome</keyword>
<evidence type="ECO:0000256" key="5">
    <source>
        <dbReference type="ARBA" id="ARBA00023288"/>
    </source>
</evidence>
<dbReference type="SUPFAM" id="SSF52540">
    <property type="entry name" value="P-loop containing nucleoside triphosphate hydrolases"/>
    <property type="match status" value="1"/>
</dbReference>
<dbReference type="Gene3D" id="3.40.50.300">
    <property type="entry name" value="P-loop containing nucleotide triphosphate hydrolases"/>
    <property type="match status" value="1"/>
</dbReference>
<keyword evidence="6" id="KW-0636">Prenylation</keyword>
<dbReference type="SMART" id="SM00173">
    <property type="entry name" value="RAS"/>
    <property type="match status" value="1"/>
</dbReference>
<dbReference type="GO" id="GO:0003924">
    <property type="term" value="F:GTPase activity"/>
    <property type="evidence" value="ECO:0007669"/>
    <property type="project" value="InterPro"/>
</dbReference>
<dbReference type="WBParaSite" id="jg18768">
    <property type="protein sequence ID" value="jg18768"/>
    <property type="gene ID" value="jg18768"/>
</dbReference>
<dbReference type="Pfam" id="PF00071">
    <property type="entry name" value="Ras"/>
    <property type="match status" value="1"/>
</dbReference>
<comment type="subcellular location">
    <subcellularLocation>
        <location evidence="7">Endomembrane system</location>
        <topology evidence="7">Lipid-anchor</topology>
    </subcellularLocation>
</comment>
<keyword evidence="2" id="KW-0547">Nucleotide-binding</keyword>
<dbReference type="GO" id="GO:0005525">
    <property type="term" value="F:GTP binding"/>
    <property type="evidence" value="ECO:0007669"/>
    <property type="project" value="UniProtKB-KW"/>
</dbReference>
<dbReference type="SMART" id="SM00175">
    <property type="entry name" value="RAB"/>
    <property type="match status" value="1"/>
</dbReference>
<dbReference type="NCBIfam" id="TIGR00231">
    <property type="entry name" value="small_GTP"/>
    <property type="match status" value="1"/>
</dbReference>
<dbReference type="FunFam" id="3.40.50.300:FF:000263">
    <property type="entry name" value="Ras-related protein RABB1c"/>
    <property type="match status" value="1"/>
</dbReference>
<dbReference type="GO" id="GO:0012505">
    <property type="term" value="C:endomembrane system"/>
    <property type="evidence" value="ECO:0007669"/>
    <property type="project" value="UniProtKB-SubCell"/>
</dbReference>
<evidence type="ECO:0000256" key="3">
    <source>
        <dbReference type="ARBA" id="ARBA00023134"/>
    </source>
</evidence>
<evidence type="ECO:0000256" key="6">
    <source>
        <dbReference type="ARBA" id="ARBA00023289"/>
    </source>
</evidence>
<evidence type="ECO:0000313" key="9">
    <source>
        <dbReference type="Proteomes" id="UP000887574"/>
    </source>
</evidence>
<evidence type="ECO:0000256" key="1">
    <source>
        <dbReference type="ARBA" id="ARBA00006270"/>
    </source>
</evidence>
<name>A0A915DEL3_9BILA</name>
<evidence type="ECO:0000256" key="4">
    <source>
        <dbReference type="ARBA" id="ARBA00023136"/>
    </source>
</evidence>
<evidence type="ECO:0000256" key="8">
    <source>
        <dbReference type="SAM" id="MobiDB-lite"/>
    </source>
</evidence>
<dbReference type="InterPro" id="IPR027417">
    <property type="entry name" value="P-loop_NTPase"/>
</dbReference>
<accession>A0A915DEL3</accession>
<organism evidence="9 10">
    <name type="scientific">Ditylenchus dipsaci</name>
    <dbReference type="NCBI Taxonomy" id="166011"/>
    <lineage>
        <taxon>Eukaryota</taxon>
        <taxon>Metazoa</taxon>
        <taxon>Ecdysozoa</taxon>
        <taxon>Nematoda</taxon>
        <taxon>Chromadorea</taxon>
        <taxon>Rhabditida</taxon>
        <taxon>Tylenchina</taxon>
        <taxon>Tylenchomorpha</taxon>
        <taxon>Sphaerularioidea</taxon>
        <taxon>Anguinidae</taxon>
        <taxon>Anguininae</taxon>
        <taxon>Ditylenchus</taxon>
    </lineage>
</organism>
<dbReference type="InterPro" id="IPR005225">
    <property type="entry name" value="Small_GTP-bd"/>
</dbReference>
<keyword evidence="4" id="KW-0472">Membrane</keyword>
<dbReference type="InterPro" id="IPR001806">
    <property type="entry name" value="Small_GTPase"/>
</dbReference>
<dbReference type="InterPro" id="IPR050209">
    <property type="entry name" value="Rab_GTPases_membrane_traffic"/>
</dbReference>
<dbReference type="PANTHER" id="PTHR47979">
    <property type="entry name" value="DRAB11-RELATED"/>
    <property type="match status" value="1"/>
</dbReference>
<dbReference type="PROSITE" id="PS51419">
    <property type="entry name" value="RAB"/>
    <property type="match status" value="1"/>
</dbReference>
<comment type="similarity">
    <text evidence="1">Belongs to the small GTPase superfamily. Rab family.</text>
</comment>
<dbReference type="CDD" id="cd01866">
    <property type="entry name" value="Rab2"/>
    <property type="match status" value="1"/>
</dbReference>